<proteinExistence type="predicted"/>
<dbReference type="AlphaFoldDB" id="A0A556PMR3"/>
<dbReference type="Proteomes" id="UP000316425">
    <property type="component" value="Unassembled WGS sequence"/>
</dbReference>
<gene>
    <name evidence="2" type="ORF">FPQ13_06485</name>
</gene>
<feature type="transmembrane region" description="Helical" evidence="1">
    <location>
        <begin position="6"/>
        <end position="27"/>
    </location>
</feature>
<protein>
    <submittedName>
        <fullName evidence="2">DUF1146 domain-containing protein</fullName>
    </submittedName>
</protein>
<reference evidence="2 3" key="1">
    <citation type="submission" date="2019-07" db="EMBL/GenBank/DDBJ databases">
        <title>Allobacillus sp. nov. SKP isolated from shrimp paste of Euphausiacea.</title>
        <authorList>
            <person name="Kanchanasin P."/>
            <person name="Tanasupawat S."/>
            <person name="Shi W."/>
            <person name="Wu L."/>
            <person name="Ma J."/>
        </authorList>
    </citation>
    <scope>NUCLEOTIDE SEQUENCE [LARGE SCALE GENOMIC DNA]</scope>
    <source>
        <strain evidence="2 3">SKP4-8</strain>
    </source>
</reference>
<evidence type="ECO:0000313" key="2">
    <source>
        <dbReference type="EMBL" id="TSJ65695.1"/>
    </source>
</evidence>
<evidence type="ECO:0000313" key="3">
    <source>
        <dbReference type="Proteomes" id="UP000316425"/>
    </source>
</evidence>
<keyword evidence="1" id="KW-0472">Membrane</keyword>
<accession>A0A556PMR3</accession>
<dbReference type="InterPro" id="IPR009526">
    <property type="entry name" value="DUF1146"/>
</dbReference>
<dbReference type="RefSeq" id="WP_144088520.1">
    <property type="nucleotide sequence ID" value="NZ_VMHE01000008.1"/>
</dbReference>
<dbReference type="Pfam" id="PF06612">
    <property type="entry name" value="DUF1146"/>
    <property type="match status" value="1"/>
</dbReference>
<dbReference type="OrthoDB" id="1651016at2"/>
<comment type="caution">
    <text evidence="2">The sequence shown here is derived from an EMBL/GenBank/DDBJ whole genome shotgun (WGS) entry which is preliminary data.</text>
</comment>
<feature type="transmembrane region" description="Helical" evidence="1">
    <location>
        <begin position="47"/>
        <end position="67"/>
    </location>
</feature>
<sequence length="77" mass="8820">MFVQPTVDALTGMISHIIFIILAWKALESVNIQSIFKKNREVESKLLFILLSIVIGTTVSNFFLDFIRWSGQLSYLI</sequence>
<dbReference type="NCBIfam" id="TIGR02327">
    <property type="entry name" value="int_mem_ywzB"/>
    <property type="match status" value="1"/>
</dbReference>
<dbReference type="EMBL" id="VMHE01000008">
    <property type="protein sequence ID" value="TSJ65695.1"/>
    <property type="molecule type" value="Genomic_DNA"/>
</dbReference>
<organism evidence="2 3">
    <name type="scientific">Allobacillus salarius</name>
    <dbReference type="NCBI Taxonomy" id="1955272"/>
    <lineage>
        <taxon>Bacteria</taxon>
        <taxon>Bacillati</taxon>
        <taxon>Bacillota</taxon>
        <taxon>Bacilli</taxon>
        <taxon>Bacillales</taxon>
        <taxon>Bacillaceae</taxon>
        <taxon>Allobacillus</taxon>
    </lineage>
</organism>
<keyword evidence="3" id="KW-1185">Reference proteome</keyword>
<keyword evidence="1" id="KW-0812">Transmembrane</keyword>
<keyword evidence="1" id="KW-1133">Transmembrane helix</keyword>
<name>A0A556PMR3_9BACI</name>
<evidence type="ECO:0000256" key="1">
    <source>
        <dbReference type="SAM" id="Phobius"/>
    </source>
</evidence>